<gene>
    <name evidence="1" type="ORF">T11_8834</name>
</gene>
<keyword evidence="2" id="KW-1185">Reference proteome</keyword>
<dbReference type="AlphaFoldDB" id="A0A0V1HSR2"/>
<sequence>MTKAAQSRKLYQADPEKAKCRVVFDSSSEMKGTSLHRCLDPGPKLQPDLISVLNLDTSKHRKDVSANRSSPRRLRAVSVYVARSIFQSSRKGLQIDAGGV</sequence>
<evidence type="ECO:0000313" key="1">
    <source>
        <dbReference type="EMBL" id="KRZ13106.1"/>
    </source>
</evidence>
<proteinExistence type="predicted"/>
<name>A0A0V1HSR2_9BILA</name>
<dbReference type="Proteomes" id="UP000055024">
    <property type="component" value="Unassembled WGS sequence"/>
</dbReference>
<comment type="caution">
    <text evidence="1">The sequence shown here is derived from an EMBL/GenBank/DDBJ whole genome shotgun (WGS) entry which is preliminary data.</text>
</comment>
<organism evidence="1 2">
    <name type="scientific">Trichinella zimbabwensis</name>
    <dbReference type="NCBI Taxonomy" id="268475"/>
    <lineage>
        <taxon>Eukaryota</taxon>
        <taxon>Metazoa</taxon>
        <taxon>Ecdysozoa</taxon>
        <taxon>Nematoda</taxon>
        <taxon>Enoplea</taxon>
        <taxon>Dorylaimia</taxon>
        <taxon>Trichinellida</taxon>
        <taxon>Trichinellidae</taxon>
        <taxon>Trichinella</taxon>
    </lineage>
</organism>
<dbReference type="EMBL" id="JYDP01000035">
    <property type="protein sequence ID" value="KRZ13106.1"/>
    <property type="molecule type" value="Genomic_DNA"/>
</dbReference>
<protein>
    <submittedName>
        <fullName evidence="1">Uncharacterized protein</fullName>
    </submittedName>
</protein>
<evidence type="ECO:0000313" key="2">
    <source>
        <dbReference type="Proteomes" id="UP000055024"/>
    </source>
</evidence>
<accession>A0A0V1HSR2</accession>
<reference evidence="1 2" key="1">
    <citation type="submission" date="2015-01" db="EMBL/GenBank/DDBJ databases">
        <title>Evolution of Trichinella species and genotypes.</title>
        <authorList>
            <person name="Korhonen P.K."/>
            <person name="Edoardo P."/>
            <person name="Giuseppe L.R."/>
            <person name="Gasser R.B."/>
        </authorList>
    </citation>
    <scope>NUCLEOTIDE SEQUENCE [LARGE SCALE GENOMIC DNA]</scope>
    <source>
        <strain evidence="1">ISS1029</strain>
    </source>
</reference>